<dbReference type="Proteomes" id="UP000548685">
    <property type="component" value="Unassembled WGS sequence"/>
</dbReference>
<keyword evidence="5" id="KW-1185">Reference proteome</keyword>
<name>A0A6I4UFT6_9SPHN</name>
<reference evidence="2 5" key="2">
    <citation type="submission" date="2020-08" db="EMBL/GenBank/DDBJ databases">
        <title>Genomic Encyclopedia of Type Strains, Phase IV (KMG-IV): sequencing the most valuable type-strain genomes for metagenomic binning, comparative biology and taxonomic classification.</title>
        <authorList>
            <person name="Goeker M."/>
        </authorList>
    </citation>
    <scope>NUCLEOTIDE SEQUENCE [LARGE SCALE GENOMIC DNA]</scope>
    <source>
        <strain evidence="2 5">DSM 8510</strain>
    </source>
</reference>
<dbReference type="AlphaFoldDB" id="A0A6I4UFT6"/>
<comment type="caution">
    <text evidence="3">The sequence shown here is derived from an EMBL/GenBank/DDBJ whole genome shotgun (WGS) entry which is preliminary data.</text>
</comment>
<dbReference type="Pfam" id="PF06764">
    <property type="entry name" value="DUF1223"/>
    <property type="match status" value="1"/>
</dbReference>
<dbReference type="InterPro" id="IPR036249">
    <property type="entry name" value="Thioredoxin-like_sf"/>
</dbReference>
<dbReference type="PANTHER" id="PTHR36057">
    <property type="match status" value="1"/>
</dbReference>
<proteinExistence type="predicted"/>
<evidence type="ECO:0000313" key="4">
    <source>
        <dbReference type="Proteomes" id="UP000430021"/>
    </source>
</evidence>
<evidence type="ECO:0000256" key="1">
    <source>
        <dbReference type="SAM" id="SignalP"/>
    </source>
</evidence>
<keyword evidence="1" id="KW-0732">Signal</keyword>
<gene>
    <name evidence="2" type="ORF">FHS52_000564</name>
    <name evidence="3" type="ORF">GRI59_03765</name>
</gene>
<organism evidence="3 4">
    <name type="scientific">Erythrobacter ramosus</name>
    <dbReference type="NCBI Taxonomy" id="35811"/>
    <lineage>
        <taxon>Bacteria</taxon>
        <taxon>Pseudomonadati</taxon>
        <taxon>Pseudomonadota</taxon>
        <taxon>Alphaproteobacteria</taxon>
        <taxon>Sphingomonadales</taxon>
        <taxon>Erythrobacteraceae</taxon>
        <taxon>Erythrobacter/Porphyrobacter group</taxon>
        <taxon>Erythrobacter</taxon>
    </lineage>
</organism>
<dbReference type="Proteomes" id="UP000430021">
    <property type="component" value="Unassembled WGS sequence"/>
</dbReference>
<evidence type="ECO:0000313" key="3">
    <source>
        <dbReference type="EMBL" id="MXP37732.1"/>
    </source>
</evidence>
<evidence type="ECO:0000313" key="2">
    <source>
        <dbReference type="EMBL" id="MBB3774621.1"/>
    </source>
</evidence>
<dbReference type="RefSeq" id="WP_160759845.1">
    <property type="nucleotide sequence ID" value="NZ_BAAADZ010000002.1"/>
</dbReference>
<dbReference type="EMBL" id="JACICE010000001">
    <property type="protein sequence ID" value="MBB3774621.1"/>
    <property type="molecule type" value="Genomic_DNA"/>
</dbReference>
<evidence type="ECO:0000313" key="5">
    <source>
        <dbReference type="Proteomes" id="UP000548685"/>
    </source>
</evidence>
<accession>A0A6I4UFT6</accession>
<dbReference type="OrthoDB" id="9808254at2"/>
<dbReference type="InterPro" id="IPR010634">
    <property type="entry name" value="DUF1223"/>
</dbReference>
<sequence length="258" mass="26621">MTRQHTLTAALGCLAMLGAAALVWPQSAPAVAGAKADAPTIAAAGEPVLLELFTSQGCSSCPPADRLAEKLATHPNLVVIARPVTYWDRLGWKDTLAREDNTTLQQDYARRGLAGRNGVYTPQLVVDGSFGAVGSRSEDIAAGIKRYGSAGDAAIRVAKRDAGGFAVSLSGTGEGKGELVLVAVTRKVTVGIGSGENGGRKVGYTNVLRAERKIANWQGGTASVAIRADQLKVAGADAYALVLRAPGGGNVFAARWLP</sequence>
<protein>
    <submittedName>
        <fullName evidence="3">DUF1223 domain-containing protein</fullName>
    </submittedName>
</protein>
<dbReference type="SUPFAM" id="SSF52833">
    <property type="entry name" value="Thioredoxin-like"/>
    <property type="match status" value="1"/>
</dbReference>
<dbReference type="EMBL" id="WTYB01000001">
    <property type="protein sequence ID" value="MXP37732.1"/>
    <property type="molecule type" value="Genomic_DNA"/>
</dbReference>
<feature type="chain" id="PRO_5026027658" evidence="1">
    <location>
        <begin position="33"/>
        <end position="258"/>
    </location>
</feature>
<feature type="signal peptide" evidence="1">
    <location>
        <begin position="1"/>
        <end position="32"/>
    </location>
</feature>
<reference evidence="3 4" key="1">
    <citation type="submission" date="2019-12" db="EMBL/GenBank/DDBJ databases">
        <title>Genomic-based taxomic classification of the family Erythrobacteraceae.</title>
        <authorList>
            <person name="Xu L."/>
        </authorList>
    </citation>
    <scope>NUCLEOTIDE SEQUENCE [LARGE SCALE GENOMIC DNA]</scope>
    <source>
        <strain evidence="3 4">JCM 10282</strain>
    </source>
</reference>
<dbReference type="PANTHER" id="PTHR36057:SF1">
    <property type="entry name" value="LIPOPROTEIN LIPID ATTACHMENT SITE-LIKE PROTEIN, PUTATIVE (DUF1223)-RELATED"/>
    <property type="match status" value="1"/>
</dbReference>